<dbReference type="HOGENOM" id="CLU_000688_12_2_7"/>
<evidence type="ECO:0000259" key="6">
    <source>
        <dbReference type="SMART" id="SM00382"/>
    </source>
</evidence>
<feature type="domain" description="AAA+ ATPase" evidence="6">
    <location>
        <begin position="481"/>
        <end position="618"/>
    </location>
</feature>
<dbReference type="InterPro" id="IPR009010">
    <property type="entry name" value="Asp_de-COase-like_dom_sf"/>
</dbReference>
<dbReference type="SMART" id="SM00382">
    <property type="entry name" value="AAA"/>
    <property type="match status" value="2"/>
</dbReference>
<dbReference type="InterPro" id="IPR029067">
    <property type="entry name" value="CDC48_domain_2-like_sf"/>
</dbReference>
<dbReference type="Proteomes" id="UP000006695">
    <property type="component" value="Chromosome"/>
</dbReference>
<dbReference type="SMART" id="SM01072">
    <property type="entry name" value="CDC48_2"/>
    <property type="match status" value="1"/>
</dbReference>
<dbReference type="InterPro" id="IPR003959">
    <property type="entry name" value="ATPase_AAA_core"/>
</dbReference>
<dbReference type="PANTHER" id="PTHR23077:SF171">
    <property type="entry name" value="NUCLEAR VALOSIN-CONTAINING PROTEIN-LIKE"/>
    <property type="match status" value="1"/>
</dbReference>
<dbReference type="GO" id="GO:0005737">
    <property type="term" value="C:cytoplasm"/>
    <property type="evidence" value="ECO:0007669"/>
    <property type="project" value="UniProtKB-ARBA"/>
</dbReference>
<dbReference type="AlphaFoldDB" id="A5G5E7"/>
<dbReference type="EC" id="3.6.4.6" evidence="9"/>
<keyword evidence="10" id="KW-1185">Reference proteome</keyword>
<evidence type="ECO:0000256" key="5">
    <source>
        <dbReference type="RuleBase" id="RU003651"/>
    </source>
</evidence>
<keyword evidence="2" id="KW-0677">Repeat</keyword>
<dbReference type="InterPro" id="IPR050168">
    <property type="entry name" value="AAA_ATPase_domain"/>
</dbReference>
<dbReference type="FunFam" id="1.10.8.60:FF:000057">
    <property type="entry name" value="AAA family ATPase, CDC48 subfamily"/>
    <property type="match status" value="1"/>
</dbReference>
<dbReference type="STRING" id="351605.Gura_2842"/>
<reference evidence="9 10" key="1">
    <citation type="submission" date="2007-05" db="EMBL/GenBank/DDBJ databases">
        <title>Complete sequence of Geobacter uraniireducens Rf4.</title>
        <authorList>
            <consortium name="US DOE Joint Genome Institute"/>
            <person name="Copeland A."/>
            <person name="Lucas S."/>
            <person name="Lapidus A."/>
            <person name="Barry K."/>
            <person name="Detter J.C."/>
            <person name="Glavina del Rio T."/>
            <person name="Hammon N."/>
            <person name="Israni S."/>
            <person name="Dalin E."/>
            <person name="Tice H."/>
            <person name="Pitluck S."/>
            <person name="Chertkov O."/>
            <person name="Brettin T."/>
            <person name="Bruce D."/>
            <person name="Han C."/>
            <person name="Schmutz J."/>
            <person name="Larimer F."/>
            <person name="Land M."/>
            <person name="Hauser L."/>
            <person name="Kyrpides N."/>
            <person name="Mikhailova N."/>
            <person name="Shelobolina E."/>
            <person name="Aklujkar M."/>
            <person name="Lovley D."/>
            <person name="Richardson P."/>
        </authorList>
    </citation>
    <scope>NUCLEOTIDE SEQUENCE [LARGE SCALE GENOMIC DNA]</scope>
    <source>
        <strain evidence="9 10">Rf4</strain>
    </source>
</reference>
<feature type="domain" description="CDC48 N-terminal subdomain" evidence="8">
    <location>
        <begin position="5"/>
        <end position="89"/>
    </location>
</feature>
<dbReference type="SUPFAM" id="SSF54585">
    <property type="entry name" value="Cdc48 domain 2-like"/>
    <property type="match status" value="1"/>
</dbReference>
<dbReference type="PANTHER" id="PTHR23077">
    <property type="entry name" value="AAA-FAMILY ATPASE"/>
    <property type="match status" value="1"/>
</dbReference>
<evidence type="ECO:0000256" key="3">
    <source>
        <dbReference type="ARBA" id="ARBA00022741"/>
    </source>
</evidence>
<dbReference type="SUPFAM" id="SSF50692">
    <property type="entry name" value="ADC-like"/>
    <property type="match status" value="1"/>
</dbReference>
<sequence>MSEISLKVTEALPKDVGRGIARIDPEVLTKLEVEIGDVVEITGKKPTVARVMPVFRDLRGKGLIQVDGLTRSNASTAIGEKVHIKKVACKAANKVVLSPVVTGMAGRDSKFVGRLLEGLPIVSGDRVRATVFGSRYQDFTVADTIPTGAVMINPQTLIRIEEKGAKLTKARVSYEDIGGLGKGIQKVREMIELPLRHPQIFEKLGIDPPKGLLLHGPPGTGKTLIARAVANETNASFYSVSGPEIIHKFYGESEAKLRNLFEEARKNAPSIIFLDEIDAIAPKREQVTGEVEKRVVAQLLALMDGLAERGQVIVIGATNIPNALDQALRRPGRFDRELEIGIPDVNGRMEILDIHTRGMPLTDDVNLLKLAQVTHGFVGADLEALCREAAMNSIRRIIPKIEFELEQIPYELLQELNVTMEDFMRAQGEIEPTAMREFFVDIPNVTWDEVGGLQNVKKELNEAVVWPLVHADLYEFAKVKPPKGILLYGPPGTGKTLLAKALATESKVNFISIKGPALMSKYVGESERSIREVFKRARQSAPCILFFDEMDAIAPARGGGGDSHVSERVISQLLTEIDGTEELKGVFILGATNRKDIIDPALLRPGRIDILVEIPPPGEDARLEIFKVHTRGKPLLKDVDLKSIAAETEGLVGADIEFLCRKATIIAICEFVEKGADDPKTLKISAAHFQEAMKVFMEGRR</sequence>
<dbReference type="InterPro" id="IPR005938">
    <property type="entry name" value="AAA_ATPase_CDC48"/>
</dbReference>
<dbReference type="PROSITE" id="PS00674">
    <property type="entry name" value="AAA"/>
    <property type="match status" value="2"/>
</dbReference>
<dbReference type="Gene3D" id="1.10.8.60">
    <property type="match status" value="2"/>
</dbReference>
<dbReference type="RefSeq" id="WP_011939689.1">
    <property type="nucleotide sequence ID" value="NC_009483.1"/>
</dbReference>
<dbReference type="EMBL" id="CP000698">
    <property type="protein sequence ID" value="ABQ27015.1"/>
    <property type="molecule type" value="Genomic_DNA"/>
</dbReference>
<comment type="similarity">
    <text evidence="1">Belongs to the AAA ATPase family. CDC48 subfamily.</text>
</comment>
<dbReference type="GO" id="GO:0016887">
    <property type="term" value="F:ATP hydrolysis activity"/>
    <property type="evidence" value="ECO:0007669"/>
    <property type="project" value="InterPro"/>
</dbReference>
<dbReference type="Pfam" id="PF02359">
    <property type="entry name" value="CDC48_N"/>
    <property type="match status" value="1"/>
</dbReference>
<dbReference type="InterPro" id="IPR041569">
    <property type="entry name" value="AAA_lid_3"/>
</dbReference>
<dbReference type="Pfam" id="PF02933">
    <property type="entry name" value="CDC48_2"/>
    <property type="match status" value="1"/>
</dbReference>
<dbReference type="InterPro" id="IPR003338">
    <property type="entry name" value="CDC4_N-term_subdom"/>
</dbReference>
<dbReference type="Gene3D" id="3.40.50.300">
    <property type="entry name" value="P-loop containing nucleotide triphosphate hydrolases"/>
    <property type="match status" value="2"/>
</dbReference>
<evidence type="ECO:0000313" key="10">
    <source>
        <dbReference type="Proteomes" id="UP000006695"/>
    </source>
</evidence>
<dbReference type="SMART" id="SM01073">
    <property type="entry name" value="CDC48_N"/>
    <property type="match status" value="1"/>
</dbReference>
<dbReference type="Pfam" id="PF17862">
    <property type="entry name" value="AAA_lid_3"/>
    <property type="match status" value="2"/>
</dbReference>
<keyword evidence="3 5" id="KW-0547">Nucleotide-binding</keyword>
<dbReference type="InterPro" id="IPR003960">
    <property type="entry name" value="ATPase_AAA_CS"/>
</dbReference>
<proteinExistence type="inferred from homology"/>
<evidence type="ECO:0000256" key="2">
    <source>
        <dbReference type="ARBA" id="ARBA00022737"/>
    </source>
</evidence>
<dbReference type="Pfam" id="PF00004">
    <property type="entry name" value="AAA"/>
    <property type="match status" value="2"/>
</dbReference>
<dbReference type="SUPFAM" id="SSF52540">
    <property type="entry name" value="P-loop containing nucleoside triphosphate hydrolases"/>
    <property type="match status" value="2"/>
</dbReference>
<dbReference type="CDD" id="cd19511">
    <property type="entry name" value="RecA-like_CDC48_r2-like"/>
    <property type="match status" value="1"/>
</dbReference>
<dbReference type="KEGG" id="gur:Gura_2842"/>
<evidence type="ECO:0000256" key="1">
    <source>
        <dbReference type="ARBA" id="ARBA00009833"/>
    </source>
</evidence>
<dbReference type="FunFam" id="3.40.50.300:FF:000012">
    <property type="entry name" value="Transitional endoplasmic reticulum ATPase"/>
    <property type="match status" value="1"/>
</dbReference>
<dbReference type="InterPro" id="IPR004201">
    <property type="entry name" value="Cdc48_dom2"/>
</dbReference>
<dbReference type="InterPro" id="IPR003593">
    <property type="entry name" value="AAA+_ATPase"/>
</dbReference>
<dbReference type="InterPro" id="IPR027417">
    <property type="entry name" value="P-loop_NTPase"/>
</dbReference>
<dbReference type="Gene3D" id="2.40.40.20">
    <property type="match status" value="1"/>
</dbReference>
<feature type="domain" description="AAA+ ATPase" evidence="6">
    <location>
        <begin position="208"/>
        <end position="344"/>
    </location>
</feature>
<name>A5G5E7_GEOUR</name>
<keyword evidence="9" id="KW-0378">Hydrolase</keyword>
<dbReference type="GO" id="GO:0005524">
    <property type="term" value="F:ATP binding"/>
    <property type="evidence" value="ECO:0007669"/>
    <property type="project" value="UniProtKB-KW"/>
</dbReference>
<evidence type="ECO:0000259" key="8">
    <source>
        <dbReference type="SMART" id="SM01073"/>
    </source>
</evidence>
<evidence type="ECO:0000259" key="7">
    <source>
        <dbReference type="SMART" id="SM01072"/>
    </source>
</evidence>
<keyword evidence="4 5" id="KW-0067">ATP-binding</keyword>
<feature type="domain" description="CDC48" evidence="7">
    <location>
        <begin position="102"/>
        <end position="167"/>
    </location>
</feature>
<evidence type="ECO:0000313" key="9">
    <source>
        <dbReference type="EMBL" id="ABQ27015.1"/>
    </source>
</evidence>
<organism evidence="9 10">
    <name type="scientific">Geotalea uraniireducens (strain Rf4)</name>
    <name type="common">Geobacter uraniireducens</name>
    <dbReference type="NCBI Taxonomy" id="351605"/>
    <lineage>
        <taxon>Bacteria</taxon>
        <taxon>Pseudomonadati</taxon>
        <taxon>Thermodesulfobacteriota</taxon>
        <taxon>Desulfuromonadia</taxon>
        <taxon>Geobacterales</taxon>
        <taxon>Geobacteraceae</taxon>
        <taxon>Geotalea</taxon>
    </lineage>
</organism>
<dbReference type="FunFam" id="2.40.40.20:FF:000007">
    <property type="entry name" value="AAA family ATPase"/>
    <property type="match status" value="1"/>
</dbReference>
<dbReference type="NCBIfam" id="TIGR01243">
    <property type="entry name" value="CDC48"/>
    <property type="match status" value="1"/>
</dbReference>
<evidence type="ECO:0000256" key="4">
    <source>
        <dbReference type="ARBA" id="ARBA00022840"/>
    </source>
</evidence>
<gene>
    <name evidence="9" type="ordered locus">Gura_2842</name>
</gene>
<protein>
    <submittedName>
        <fullName evidence="9">AAA family ATPase, CDC48 subfamily</fullName>
        <ecNumber evidence="9">3.6.4.6</ecNumber>
    </submittedName>
</protein>
<accession>A5G5E7</accession>
<dbReference type="FunFam" id="3.40.50.300:FF:000018">
    <property type="entry name" value="Cell division control 48"/>
    <property type="match status" value="1"/>
</dbReference>